<evidence type="ECO:0000259" key="1">
    <source>
        <dbReference type="Pfam" id="PF18036"/>
    </source>
</evidence>
<dbReference type="InterPro" id="IPR029071">
    <property type="entry name" value="Ubiquitin-like_domsf"/>
</dbReference>
<organism evidence="2 3">
    <name type="scientific">Escallonia herrerae</name>
    <dbReference type="NCBI Taxonomy" id="1293975"/>
    <lineage>
        <taxon>Eukaryota</taxon>
        <taxon>Viridiplantae</taxon>
        <taxon>Streptophyta</taxon>
        <taxon>Embryophyta</taxon>
        <taxon>Tracheophyta</taxon>
        <taxon>Spermatophyta</taxon>
        <taxon>Magnoliopsida</taxon>
        <taxon>eudicotyledons</taxon>
        <taxon>Gunneridae</taxon>
        <taxon>Pentapetalae</taxon>
        <taxon>asterids</taxon>
        <taxon>campanulids</taxon>
        <taxon>Escalloniales</taxon>
        <taxon>Escalloniaceae</taxon>
        <taxon>Escallonia</taxon>
    </lineage>
</organism>
<keyword evidence="3" id="KW-1185">Reference proteome</keyword>
<protein>
    <recommendedName>
        <fullName evidence="1">SNRNP25 ubiquitin-like domain-containing protein</fullName>
    </recommendedName>
</protein>
<sequence>MHILEGDDDVVEPRASFGRNGSSLSCAVPFSPLLLLNTLSRKSFSYNRLPQEPLKLTVLKLDGSSFATVAELKQAVEASFSYLPKTGLGKVSWSHVWGHFCLCYDGQKLLTDGDYIGSYGIKEGDQLQFIRHLSIKYNMIKERPEKQVPDIEESGISDACEEGEHKIWDDDNYDDQENLTYEQDDDEGSDIITHCEYKLAHLLRGWFSYRRLTGSHMRFEQKSYSNSSRFSN</sequence>
<dbReference type="Gene3D" id="3.10.20.90">
    <property type="entry name" value="Phosphatidylinositol 3-kinase Catalytic Subunit, Chain A, domain 1"/>
    <property type="match status" value="1"/>
</dbReference>
<dbReference type="CDD" id="cd17058">
    <property type="entry name" value="Ubl_SNRNP25"/>
    <property type="match status" value="1"/>
</dbReference>
<accession>A0AA89BH89</accession>
<dbReference type="InterPro" id="IPR040610">
    <property type="entry name" value="SNRNP25_ubiquitin"/>
</dbReference>
<name>A0AA89BH89_9ASTE</name>
<evidence type="ECO:0000313" key="2">
    <source>
        <dbReference type="EMBL" id="KAK3040933.1"/>
    </source>
</evidence>
<dbReference type="SUPFAM" id="SSF54236">
    <property type="entry name" value="Ubiquitin-like"/>
    <property type="match status" value="1"/>
</dbReference>
<gene>
    <name evidence="2" type="ORF">RJ639_028807</name>
</gene>
<dbReference type="InterPro" id="IPR039690">
    <property type="entry name" value="SNRNP25"/>
</dbReference>
<proteinExistence type="predicted"/>
<evidence type="ECO:0000313" key="3">
    <source>
        <dbReference type="Proteomes" id="UP001188597"/>
    </source>
</evidence>
<dbReference type="Pfam" id="PF18036">
    <property type="entry name" value="Ubiquitin_4"/>
    <property type="match status" value="1"/>
</dbReference>
<feature type="non-terminal residue" evidence="2">
    <location>
        <position position="1"/>
    </location>
</feature>
<dbReference type="AlphaFoldDB" id="A0AA89BH89"/>
<dbReference type="Proteomes" id="UP001188597">
    <property type="component" value="Unassembled WGS sequence"/>
</dbReference>
<feature type="domain" description="SNRNP25 ubiquitin-like" evidence="1">
    <location>
        <begin position="59"/>
        <end position="133"/>
    </location>
</feature>
<dbReference type="EMBL" id="JAVXUP010000045">
    <property type="protein sequence ID" value="KAK3040933.1"/>
    <property type="molecule type" value="Genomic_DNA"/>
</dbReference>
<dbReference type="GO" id="GO:0000398">
    <property type="term" value="P:mRNA splicing, via spliceosome"/>
    <property type="evidence" value="ECO:0007669"/>
    <property type="project" value="InterPro"/>
</dbReference>
<comment type="caution">
    <text evidence="2">The sequence shown here is derived from an EMBL/GenBank/DDBJ whole genome shotgun (WGS) entry which is preliminary data.</text>
</comment>
<reference evidence="2" key="1">
    <citation type="submission" date="2022-12" db="EMBL/GenBank/DDBJ databases">
        <title>Draft genome assemblies for two species of Escallonia (Escalloniales).</title>
        <authorList>
            <person name="Chanderbali A."/>
            <person name="Dervinis C."/>
            <person name="Anghel I."/>
            <person name="Soltis D."/>
            <person name="Soltis P."/>
            <person name="Zapata F."/>
        </authorList>
    </citation>
    <scope>NUCLEOTIDE SEQUENCE</scope>
    <source>
        <strain evidence="2">UCBG64.0493</strain>
        <tissue evidence="2">Leaf</tissue>
    </source>
</reference>
<dbReference type="PANTHER" id="PTHR14942:SF9">
    <property type="entry name" value="OS02G0188500 PROTEIN"/>
    <property type="match status" value="1"/>
</dbReference>
<dbReference type="PANTHER" id="PTHR14942">
    <property type="entry name" value="U11/U12 SMALL NUCLEAR RIBONUCLEOPROTEIN 25 KDA PROTEIN"/>
    <property type="match status" value="1"/>
</dbReference>